<dbReference type="InterPro" id="IPR003593">
    <property type="entry name" value="AAA+_ATPase"/>
</dbReference>
<accession>A0A220UH20</accession>
<dbReference type="SMART" id="SM00382">
    <property type="entry name" value="AAA"/>
    <property type="match status" value="1"/>
</dbReference>
<gene>
    <name evidence="3" type="ORF">CFK39_15715</name>
</gene>
<dbReference type="SUPFAM" id="SSF52540">
    <property type="entry name" value="P-loop containing nucleoside triphosphate hydrolases"/>
    <property type="match status" value="1"/>
</dbReference>
<feature type="compositionally biased region" description="Basic and acidic residues" evidence="1">
    <location>
        <begin position="91"/>
        <end position="100"/>
    </location>
</feature>
<dbReference type="KEGG" id="brv:CFK39_15715"/>
<keyword evidence="4" id="KW-1185">Reference proteome</keyword>
<geneLocation type="plasmid" evidence="4">
    <name>unnamed1 sequence</name>
</geneLocation>
<keyword evidence="3" id="KW-0547">Nucleotide-binding</keyword>
<evidence type="ECO:0000256" key="1">
    <source>
        <dbReference type="SAM" id="MobiDB-lite"/>
    </source>
</evidence>
<dbReference type="EMBL" id="CP022317">
    <property type="protein sequence ID" value="ASK67290.1"/>
    <property type="molecule type" value="Genomic_DNA"/>
</dbReference>
<dbReference type="Pfam" id="PF12846">
    <property type="entry name" value="AAA_10"/>
    <property type="match status" value="1"/>
</dbReference>
<keyword evidence="3" id="KW-0614">Plasmid</keyword>
<feature type="domain" description="AAA+ ATPase" evidence="2">
    <location>
        <begin position="487"/>
        <end position="775"/>
    </location>
</feature>
<dbReference type="InterPro" id="IPR027417">
    <property type="entry name" value="P-loop_NTPase"/>
</dbReference>
<dbReference type="Gene3D" id="3.40.50.300">
    <property type="entry name" value="P-loop containing nucleotide triphosphate hydrolases"/>
    <property type="match status" value="1"/>
</dbReference>
<evidence type="ECO:0000313" key="3">
    <source>
        <dbReference type="EMBL" id="ASK67290.1"/>
    </source>
</evidence>
<proteinExistence type="predicted"/>
<evidence type="ECO:0000313" key="4">
    <source>
        <dbReference type="Proteomes" id="UP000198398"/>
    </source>
</evidence>
<evidence type="ECO:0000259" key="2">
    <source>
        <dbReference type="SMART" id="SM00382"/>
    </source>
</evidence>
<sequence>MAAPLLTSSTRCSSSLLHRHNGGSHAPPRFDSRRASDVDPPGHLLGHLAARGHVLRDAPGQGEGSRACGSPGDVPCPHGGVDAPERRRRPGSREHRAAHDRGRRPRGARGVGRGGRSPPRRPRGNPGRGPSLLPVRAAAQLRDPQAHRPAKAATQNVKAHLGLPHYGVTQQEITYRMGQASRVEAMIPKTFSPRRSSVAQQVWLDYHLQYRGIDATAFTHEDFESLVPARHIGEPVIDEGGKSDEQTKASKLNPFSHRYVKIGDEEMFSQDMASYQSMFALTGLPAGGLAWPGSEILGDIDSYVPGADWVLRMRSRSSDAAKRANRTAMARINDQLDQRANEVGTGQHDLDAAVDALTALDETLAHDPNEVEIQPVILFAVCSDSAEDVTQRSREAVKILQDQDFSVRHPAGYQEDLWWSFVPGAALTAKVNEFAQITTSRDLAGLVPITVAKLGDDKGALLAENQTSGLLSMVHLDLPGMLRLRDKSGCIGVTGDLGSGKSTTLKIIIKAIVDCWGGQIIATDRSETGEWVSYVKTLTRPTVVDLIEPEFSVDPLRMFDPDRAATVASNFLVTLLNVDPTDEEGVLLGNLLSQDYLEDHQLEGLGALLQHLTELGKDDEVARKLAGQMNVYARKPFARALFDDSLPPLPWRESSAIVIRTNRVEMPKTNELDNPNIYKTMRLEKRFGRAAYTLISTLARVICFDDPTRFAAYIEDEAHNATGNDLQVGEMTTFVRDGRKHFAVLVLGSHDPEADFGDETMRGLIPIRIVHRQEDETLAKKSLRWLGMDAEDEDLVNELRTDTSPQIGNQVPRERRGEAYMRDATGTIGRIRTLLPAAAASREAASTTPKAGVTHE</sequence>
<feature type="region of interest" description="Disordered" evidence="1">
    <location>
        <begin position="1"/>
        <end position="132"/>
    </location>
</feature>
<reference evidence="3 4" key="1">
    <citation type="submission" date="2017-07" db="EMBL/GenBank/DDBJ databases">
        <title>Brachybacterium sp. VR2415.</title>
        <authorList>
            <person name="Tak E.J."/>
            <person name="Bae J.-W."/>
        </authorList>
    </citation>
    <scope>NUCLEOTIDE SEQUENCE [LARGE SCALE GENOMIC DNA]</scope>
    <source>
        <strain evidence="3 4">VR2415</strain>
        <plasmid evidence="4">unnamed1 sequence</plasmid>
    </source>
</reference>
<dbReference type="Proteomes" id="UP000198398">
    <property type="component" value="Plasmid unnamed1"/>
</dbReference>
<dbReference type="AlphaFoldDB" id="A0A220UH20"/>
<feature type="compositionally biased region" description="Basic and acidic residues" evidence="1">
    <location>
        <begin position="28"/>
        <end position="37"/>
    </location>
</feature>
<dbReference type="GO" id="GO:0005524">
    <property type="term" value="F:ATP binding"/>
    <property type="evidence" value="ECO:0007669"/>
    <property type="project" value="UniProtKB-KW"/>
</dbReference>
<keyword evidence="3" id="KW-0067">ATP-binding</keyword>
<organism evidence="3 4">
    <name type="scientific">Brachybacterium avium</name>
    <dbReference type="NCBI Taxonomy" id="2017485"/>
    <lineage>
        <taxon>Bacteria</taxon>
        <taxon>Bacillati</taxon>
        <taxon>Actinomycetota</taxon>
        <taxon>Actinomycetes</taxon>
        <taxon>Micrococcales</taxon>
        <taxon>Dermabacteraceae</taxon>
        <taxon>Brachybacterium</taxon>
    </lineage>
</organism>
<protein>
    <submittedName>
        <fullName evidence="3">ATP-binding protein</fullName>
    </submittedName>
</protein>
<name>A0A220UH20_9MICO</name>
<feature type="compositionally biased region" description="Low complexity" evidence="1">
    <location>
        <begin position="1"/>
        <end position="16"/>
    </location>
</feature>